<organism evidence="4 5">
    <name type="scientific">Powellomyces hirtus</name>
    <dbReference type="NCBI Taxonomy" id="109895"/>
    <lineage>
        <taxon>Eukaryota</taxon>
        <taxon>Fungi</taxon>
        <taxon>Fungi incertae sedis</taxon>
        <taxon>Chytridiomycota</taxon>
        <taxon>Chytridiomycota incertae sedis</taxon>
        <taxon>Chytridiomycetes</taxon>
        <taxon>Spizellomycetales</taxon>
        <taxon>Powellomycetaceae</taxon>
        <taxon>Powellomyces</taxon>
    </lineage>
</organism>
<evidence type="ECO:0000256" key="2">
    <source>
        <dbReference type="SAM" id="MobiDB-lite"/>
    </source>
</evidence>
<evidence type="ECO:0000259" key="3">
    <source>
        <dbReference type="SMART" id="SM00099"/>
    </source>
</evidence>
<dbReference type="PANTHER" id="PTHR22978">
    <property type="entry name" value="B-CELL TRANSLOCATION GENE"/>
    <property type="match status" value="1"/>
</dbReference>
<gene>
    <name evidence="4" type="ORF">PhCBS80983_g00633</name>
</gene>
<evidence type="ECO:0000313" key="5">
    <source>
        <dbReference type="Proteomes" id="UP000318582"/>
    </source>
</evidence>
<proteinExistence type="inferred from homology"/>
<comment type="caution">
    <text evidence="4">The sequence shown here is derived from an EMBL/GenBank/DDBJ whole genome shotgun (WGS) entry which is preliminary data.</text>
</comment>
<dbReference type="STRING" id="109895.A0A507ED34"/>
<dbReference type="InterPro" id="IPR036054">
    <property type="entry name" value="BTG-like_sf"/>
</dbReference>
<dbReference type="PANTHER" id="PTHR22978:SF22">
    <property type="entry name" value="BTG FAMILY PROTEIN"/>
    <property type="match status" value="1"/>
</dbReference>
<feature type="region of interest" description="Disordered" evidence="2">
    <location>
        <begin position="111"/>
        <end position="166"/>
    </location>
</feature>
<dbReference type="Gene3D" id="3.90.640.90">
    <property type="entry name" value="Anti-proliferative protein, N-terminal domain"/>
    <property type="match status" value="1"/>
</dbReference>
<evidence type="ECO:0000256" key="1">
    <source>
        <dbReference type="ARBA" id="ARBA00007989"/>
    </source>
</evidence>
<sequence>MYTEVQTAVTFLTKLLHSKSASATVTPEHLNAFQQALVDRMLENFRGHWDPQRPCKGNGFRALSIQNGSVDAVVMESVKVAGIKFAGDFGQVVTVWENKAAMESESVEIPHFFKPNHRTRSPSFRAQSQTPPPPMNGQNQQQQQQNQGSPPSMHSHYQYQKAVMAN</sequence>
<dbReference type="InterPro" id="IPR033332">
    <property type="entry name" value="BTG"/>
</dbReference>
<protein>
    <recommendedName>
        <fullName evidence="3">Anti-proliferative protein domain-containing protein</fullName>
    </recommendedName>
</protein>
<evidence type="ECO:0000313" key="4">
    <source>
        <dbReference type="EMBL" id="TPX62079.1"/>
    </source>
</evidence>
<accession>A0A507ED34</accession>
<dbReference type="SUPFAM" id="SSF160696">
    <property type="entry name" value="BTG domain-like"/>
    <property type="match status" value="1"/>
</dbReference>
<comment type="similarity">
    <text evidence="1">Belongs to the BTG family.</text>
</comment>
<dbReference type="Pfam" id="PF07742">
    <property type="entry name" value="BTG"/>
    <property type="match status" value="1"/>
</dbReference>
<dbReference type="GO" id="GO:0005737">
    <property type="term" value="C:cytoplasm"/>
    <property type="evidence" value="ECO:0007669"/>
    <property type="project" value="TreeGrafter"/>
</dbReference>
<feature type="domain" description="Anti-proliferative protein" evidence="3">
    <location>
        <begin position="1"/>
        <end position="98"/>
    </location>
</feature>
<keyword evidence="5" id="KW-1185">Reference proteome</keyword>
<dbReference type="InterPro" id="IPR002087">
    <property type="entry name" value="Anti_prolifrtn"/>
</dbReference>
<dbReference type="Proteomes" id="UP000318582">
    <property type="component" value="Unassembled WGS sequence"/>
</dbReference>
<dbReference type="AlphaFoldDB" id="A0A507ED34"/>
<dbReference type="EMBL" id="QEAQ01000004">
    <property type="protein sequence ID" value="TPX62079.1"/>
    <property type="molecule type" value="Genomic_DNA"/>
</dbReference>
<feature type="compositionally biased region" description="Low complexity" evidence="2">
    <location>
        <begin position="136"/>
        <end position="153"/>
    </location>
</feature>
<dbReference type="GO" id="GO:0005634">
    <property type="term" value="C:nucleus"/>
    <property type="evidence" value="ECO:0007669"/>
    <property type="project" value="TreeGrafter"/>
</dbReference>
<dbReference type="SMART" id="SM00099">
    <property type="entry name" value="btg1"/>
    <property type="match status" value="1"/>
</dbReference>
<name>A0A507ED34_9FUNG</name>
<reference evidence="4 5" key="1">
    <citation type="journal article" date="2019" name="Sci. Rep.">
        <title>Comparative genomics of chytrid fungi reveal insights into the obligate biotrophic and pathogenic lifestyle of Synchytrium endobioticum.</title>
        <authorList>
            <person name="van de Vossenberg B.T.L.H."/>
            <person name="Warris S."/>
            <person name="Nguyen H.D.T."/>
            <person name="van Gent-Pelzer M.P.E."/>
            <person name="Joly D.L."/>
            <person name="van de Geest H.C."/>
            <person name="Bonants P.J.M."/>
            <person name="Smith D.S."/>
            <person name="Levesque C.A."/>
            <person name="van der Lee T.A.J."/>
        </authorList>
    </citation>
    <scope>NUCLEOTIDE SEQUENCE [LARGE SCALE GENOMIC DNA]</scope>
    <source>
        <strain evidence="4 5">CBS 809.83</strain>
    </source>
</reference>